<dbReference type="RefSeq" id="WP_135443027.1">
    <property type="nucleotide sequence ID" value="NZ_SRLE01000006.1"/>
</dbReference>
<proteinExistence type="predicted"/>
<gene>
    <name evidence="2" type="ORF">E4634_09060</name>
</gene>
<dbReference type="EMBL" id="SRLE01000006">
    <property type="protein sequence ID" value="TGD74261.1"/>
    <property type="molecule type" value="Genomic_DNA"/>
</dbReference>
<dbReference type="Pfam" id="PF12228">
    <property type="entry name" value="DUF3604"/>
    <property type="match status" value="1"/>
</dbReference>
<evidence type="ECO:0000256" key="1">
    <source>
        <dbReference type="SAM" id="SignalP"/>
    </source>
</evidence>
<keyword evidence="1" id="KW-0732">Signal</keyword>
<protein>
    <submittedName>
        <fullName evidence="2">DUF3604 domain-containing protein</fullName>
    </submittedName>
</protein>
<evidence type="ECO:0000313" key="2">
    <source>
        <dbReference type="EMBL" id="TGD74261.1"/>
    </source>
</evidence>
<reference evidence="2 3" key="1">
    <citation type="submission" date="2019-04" db="EMBL/GenBank/DDBJ databases">
        <title>Taxonomy of novel Haliea sp. from mangrove soil of West Coast of India.</title>
        <authorList>
            <person name="Verma A."/>
            <person name="Kumar P."/>
            <person name="Krishnamurthi S."/>
        </authorList>
    </citation>
    <scope>NUCLEOTIDE SEQUENCE [LARGE SCALE GENOMIC DNA]</scope>
    <source>
        <strain evidence="2 3">SAOS-164</strain>
    </source>
</reference>
<dbReference type="InterPro" id="IPR022028">
    <property type="entry name" value="DUF3604"/>
</dbReference>
<keyword evidence="3" id="KW-1185">Reference proteome</keyword>
<sequence>MRLHNKLLAAVSLGFLATSTLQATEFLPEKDKLVFNQQGIVEGIGQSDFSPYAGRDFPTQVFWGDTHLHTAVSVDAGTMNTVGQEDALRFARGEEITTTHGLRARLGRPLDFVVVADHAEMYGLMPQLLSGDPKILATEKGKRWYEALTTGDADQKFATAMEIVDSLSKKDPPIDSPEATRSAWDAYTRLADQYNDPGRFTALIGYEWTAIGGYNLHRNVIFRGDGAEARKTLPFSQFDSQNPEDLWRALDTFSRETGAQVLAIPHNGNLSNGRLFSVQNFDGTPLSKDLAAMRARTEPLMEVTQIKGDGEAHPFLSPDDEFADFETWDAANLNGTELKEKSMLQYEYAREALKNGLKLERSLGVNPFRFGMIGSTDSHTSMATAEEENFFGKHSGVEPEPGRWKHVAIEAQLDPKLSILGWQQAAAGYAGVWATENTREAIFDAMRRKEVYATTGSRMTVRFFGGWSFEEGDFHNRTPAYTGYAKGVPMGGDLGEPAAKQPSFMVAAMKDPYSGNLDRIQVVKGWLDKAGKTHEKVYDVAWSDGRKPGRDGKLPAVGNTVDVASATWENSIGAAELMAIWKDPDFDRTEPAFYYARVIEIPTPRWTAYEAKRFGVKMDAEVPMTIQERAYTSPIWYNP</sequence>
<evidence type="ECO:0000313" key="3">
    <source>
        <dbReference type="Proteomes" id="UP000298050"/>
    </source>
</evidence>
<comment type="caution">
    <text evidence="2">The sequence shown here is derived from an EMBL/GenBank/DDBJ whole genome shotgun (WGS) entry which is preliminary data.</text>
</comment>
<dbReference type="Proteomes" id="UP000298050">
    <property type="component" value="Unassembled WGS sequence"/>
</dbReference>
<dbReference type="Gene3D" id="3.20.20.140">
    <property type="entry name" value="Metal-dependent hydrolases"/>
    <property type="match status" value="1"/>
</dbReference>
<feature type="chain" id="PRO_5021403620" evidence="1">
    <location>
        <begin position="24"/>
        <end position="639"/>
    </location>
</feature>
<dbReference type="OrthoDB" id="543560at2"/>
<name>A0A4Z0M439_9GAMM</name>
<dbReference type="AlphaFoldDB" id="A0A4Z0M439"/>
<accession>A0A4Z0M439</accession>
<feature type="signal peptide" evidence="1">
    <location>
        <begin position="1"/>
        <end position="23"/>
    </location>
</feature>
<organism evidence="2 3">
    <name type="scientific">Mangrovimicrobium sediminis</name>
    <dbReference type="NCBI Taxonomy" id="2562682"/>
    <lineage>
        <taxon>Bacteria</taxon>
        <taxon>Pseudomonadati</taxon>
        <taxon>Pseudomonadota</taxon>
        <taxon>Gammaproteobacteria</taxon>
        <taxon>Cellvibrionales</taxon>
        <taxon>Halieaceae</taxon>
        <taxon>Mangrovimicrobium</taxon>
    </lineage>
</organism>